<feature type="signal peptide" evidence="1">
    <location>
        <begin position="1"/>
        <end position="19"/>
    </location>
</feature>
<evidence type="ECO:0000313" key="3">
    <source>
        <dbReference type="Proteomes" id="UP000282184"/>
    </source>
</evidence>
<comment type="caution">
    <text evidence="2">The sequence shown here is derived from an EMBL/GenBank/DDBJ whole genome shotgun (WGS) entry which is preliminary data.</text>
</comment>
<evidence type="ECO:0000313" key="2">
    <source>
        <dbReference type="EMBL" id="RTQ48893.1"/>
    </source>
</evidence>
<dbReference type="EMBL" id="RXOF01000008">
    <property type="protein sequence ID" value="RTQ48893.1"/>
    <property type="molecule type" value="Genomic_DNA"/>
</dbReference>
<reference evidence="2 3" key="1">
    <citation type="submission" date="2018-12" db="EMBL/GenBank/DDBJ databases">
        <title>Hymenobacter gummosus sp. nov., isolated from a spring.</title>
        <authorList>
            <person name="Nie L."/>
        </authorList>
    </citation>
    <scope>NUCLEOTIDE SEQUENCE [LARGE SCALE GENOMIC DNA]</scope>
    <source>
        <strain evidence="2 3">KCTC 52166</strain>
    </source>
</reference>
<gene>
    <name evidence="2" type="ORF">EJV47_14960</name>
</gene>
<name>A0A431U1C0_9BACT</name>
<dbReference type="OrthoDB" id="876535at2"/>
<dbReference type="PROSITE" id="PS51257">
    <property type="entry name" value="PROKAR_LIPOPROTEIN"/>
    <property type="match status" value="1"/>
</dbReference>
<keyword evidence="3" id="KW-1185">Reference proteome</keyword>
<dbReference type="Proteomes" id="UP000282184">
    <property type="component" value="Unassembled WGS sequence"/>
</dbReference>
<sequence>MKTLFTALLLSTATFAAQAQSAPAFTSSCDDSKWGSSEQKRYCETRDLTLPALKSGTLTVDGNRNGGITVKGYSGSDIRVRARVQAWAKDEATAKALVDGVKVSTEGNTLRGAGPDGSGSNSGYAVSGGGGYSVSYEIFVPEKTALALKTHNGGIHLENLRGPVSFEAQNGGVSIVAAGGDVKGRTQNGGLSITLTGTKWDGPGLDVATTNGGITWKVPADYSAQFTTSTQHGPVRTDFSSSVKGNISRSEVAVALGKGGAPVKAVTVNGGVSVSRTGN</sequence>
<accession>A0A431U1C0</accession>
<proteinExistence type="predicted"/>
<protein>
    <recommendedName>
        <fullName evidence="4">Adhesin domain-containing protein</fullName>
    </recommendedName>
</protein>
<evidence type="ECO:0008006" key="4">
    <source>
        <dbReference type="Google" id="ProtNLM"/>
    </source>
</evidence>
<feature type="chain" id="PRO_5018970832" description="Adhesin domain-containing protein" evidence="1">
    <location>
        <begin position="20"/>
        <end position="279"/>
    </location>
</feature>
<keyword evidence="1" id="KW-0732">Signal</keyword>
<evidence type="ECO:0000256" key="1">
    <source>
        <dbReference type="SAM" id="SignalP"/>
    </source>
</evidence>
<dbReference type="RefSeq" id="WP_126693969.1">
    <property type="nucleotide sequence ID" value="NZ_RXOF01000008.1"/>
</dbReference>
<organism evidence="2 3">
    <name type="scientific">Hymenobacter gummosus</name>
    <dbReference type="NCBI Taxonomy" id="1776032"/>
    <lineage>
        <taxon>Bacteria</taxon>
        <taxon>Pseudomonadati</taxon>
        <taxon>Bacteroidota</taxon>
        <taxon>Cytophagia</taxon>
        <taxon>Cytophagales</taxon>
        <taxon>Hymenobacteraceae</taxon>
        <taxon>Hymenobacter</taxon>
    </lineage>
</organism>
<dbReference type="AlphaFoldDB" id="A0A431U1C0"/>